<dbReference type="HOGENOM" id="CLU_107139_2_1_10"/>
<organism evidence="1 2">
    <name type="scientific">Paludibacter propionicigenes (strain DSM 17365 / JCM 13257 / WB4)</name>
    <dbReference type="NCBI Taxonomy" id="694427"/>
    <lineage>
        <taxon>Bacteria</taxon>
        <taxon>Pseudomonadati</taxon>
        <taxon>Bacteroidota</taxon>
        <taxon>Bacteroidia</taxon>
        <taxon>Bacteroidales</taxon>
        <taxon>Paludibacteraceae</taxon>
        <taxon>Paludibacter</taxon>
    </lineage>
</organism>
<dbReference type="Proteomes" id="UP000008718">
    <property type="component" value="Chromosome"/>
</dbReference>
<dbReference type="AlphaFoldDB" id="E4T4I2"/>
<reference evidence="1 2" key="2">
    <citation type="journal article" date="2011" name="Stand. Genomic Sci.">
        <title>Complete genome sequence of Paludibacter propionicigenes type strain (WB4).</title>
        <authorList>
            <person name="Gronow S."/>
            <person name="Munk C."/>
            <person name="Lapidus A."/>
            <person name="Nolan M."/>
            <person name="Lucas S."/>
            <person name="Hammon N."/>
            <person name="Deshpande S."/>
            <person name="Cheng J.F."/>
            <person name="Tapia R."/>
            <person name="Han C."/>
            <person name="Goodwin L."/>
            <person name="Pitluck S."/>
            <person name="Liolios K."/>
            <person name="Ivanova N."/>
            <person name="Mavromatis K."/>
            <person name="Mikhailova N."/>
            <person name="Pati A."/>
            <person name="Chen A."/>
            <person name="Palaniappan K."/>
            <person name="Land M."/>
            <person name="Hauser L."/>
            <person name="Chang Y.J."/>
            <person name="Jeffries C.D."/>
            <person name="Brambilla E."/>
            <person name="Rohde M."/>
            <person name="Goker M."/>
            <person name="Detter J.C."/>
            <person name="Woyke T."/>
            <person name="Bristow J."/>
            <person name="Eisen J.A."/>
            <person name="Markowitz V."/>
            <person name="Hugenholtz P."/>
            <person name="Kyrpides N.C."/>
            <person name="Klenk H.P."/>
        </authorList>
    </citation>
    <scope>NUCLEOTIDE SEQUENCE [LARGE SCALE GENOMIC DNA]</scope>
    <source>
        <strain evidence="2">DSM 17365 / JCM 13257 / WB4</strain>
    </source>
</reference>
<keyword evidence="2" id="KW-1185">Reference proteome</keyword>
<evidence type="ECO:0008006" key="3">
    <source>
        <dbReference type="Google" id="ProtNLM"/>
    </source>
</evidence>
<dbReference type="NCBIfam" id="TIGR00022">
    <property type="entry name" value="YhcH/YjgK/YiaL family protein"/>
    <property type="match status" value="1"/>
</dbReference>
<dbReference type="SUPFAM" id="SSF51197">
    <property type="entry name" value="Clavaminate synthase-like"/>
    <property type="match status" value="1"/>
</dbReference>
<evidence type="ECO:0000313" key="1">
    <source>
        <dbReference type="EMBL" id="ADQ79626.1"/>
    </source>
</evidence>
<protein>
    <recommendedName>
        <fullName evidence="3">YhcH/YjgK/YiaL family protein</fullName>
    </recommendedName>
</protein>
<dbReference type="STRING" id="694427.Palpr_1480"/>
<evidence type="ECO:0000313" key="2">
    <source>
        <dbReference type="Proteomes" id="UP000008718"/>
    </source>
</evidence>
<dbReference type="GO" id="GO:0005829">
    <property type="term" value="C:cytosol"/>
    <property type="evidence" value="ECO:0007669"/>
    <property type="project" value="TreeGrafter"/>
</dbReference>
<dbReference type="PANTHER" id="PTHR34986">
    <property type="entry name" value="EVOLVED BETA-GALACTOSIDASE SUBUNIT BETA"/>
    <property type="match status" value="1"/>
</dbReference>
<dbReference type="OrthoDB" id="9792756at2"/>
<sequence length="148" mass="16445">MILDSLENSGLYESVHPRLKKAFEYLRSTDLAALPIGKIELEGQNLVVNVVEMTGKTVDMAKVETHNRYIDIQIPIDAAETMGWIAANQLKEVSTAYNAEKDITFFADKASNLILVQPYEFVVFFPTDGHQPGIGSGNYKKVIVKILA</sequence>
<dbReference type="RefSeq" id="WP_013444995.1">
    <property type="nucleotide sequence ID" value="NC_014734.1"/>
</dbReference>
<dbReference type="InterPro" id="IPR004375">
    <property type="entry name" value="NanQ/TabA/YiaL"/>
</dbReference>
<accession>E4T4I2</accession>
<dbReference type="PANTHER" id="PTHR34986:SF1">
    <property type="entry name" value="PROTEIN YIAL"/>
    <property type="match status" value="1"/>
</dbReference>
<dbReference type="Pfam" id="PF04074">
    <property type="entry name" value="DUF386"/>
    <property type="match status" value="1"/>
</dbReference>
<dbReference type="EMBL" id="CP002345">
    <property type="protein sequence ID" value="ADQ79626.1"/>
    <property type="molecule type" value="Genomic_DNA"/>
</dbReference>
<dbReference type="InterPro" id="IPR037012">
    <property type="entry name" value="NanQ/TabA/YiaL_sf"/>
</dbReference>
<dbReference type="eggNOG" id="COG2731">
    <property type="taxonomic scope" value="Bacteria"/>
</dbReference>
<reference key="1">
    <citation type="submission" date="2010-11" db="EMBL/GenBank/DDBJ databases">
        <title>The complete genome of Paludibacter propionicigenes DSM 17365.</title>
        <authorList>
            <consortium name="US DOE Joint Genome Institute (JGI-PGF)"/>
            <person name="Lucas S."/>
            <person name="Copeland A."/>
            <person name="Lapidus A."/>
            <person name="Bruce D."/>
            <person name="Goodwin L."/>
            <person name="Pitluck S."/>
            <person name="Kyrpides N."/>
            <person name="Mavromatis K."/>
            <person name="Ivanova N."/>
            <person name="Munk A.C."/>
            <person name="Brettin T."/>
            <person name="Detter J.C."/>
            <person name="Han C."/>
            <person name="Tapia R."/>
            <person name="Land M."/>
            <person name="Hauser L."/>
            <person name="Markowitz V."/>
            <person name="Cheng J.-F."/>
            <person name="Hugenholtz P."/>
            <person name="Woyke T."/>
            <person name="Wu D."/>
            <person name="Gronow S."/>
            <person name="Wellnitz S."/>
            <person name="Brambilla E."/>
            <person name="Klenk H.-P."/>
            <person name="Eisen J.A."/>
        </authorList>
    </citation>
    <scope>NUCLEOTIDE SEQUENCE</scope>
    <source>
        <strain>WB4</strain>
    </source>
</reference>
<name>E4T4I2_PALPW</name>
<dbReference type="Gene3D" id="2.60.120.370">
    <property type="entry name" value="YhcH/YjgK/YiaL"/>
    <property type="match status" value="1"/>
</dbReference>
<gene>
    <name evidence="1" type="ordered locus">Palpr_1480</name>
</gene>
<proteinExistence type="predicted"/>
<dbReference type="KEGG" id="ppn:Palpr_1480"/>